<dbReference type="PANTHER" id="PTHR48022">
    <property type="entry name" value="PLASTIDIC GLUCOSE TRANSPORTER 4"/>
    <property type="match status" value="1"/>
</dbReference>
<evidence type="ECO:0000256" key="4">
    <source>
        <dbReference type="ARBA" id="ARBA00022692"/>
    </source>
</evidence>
<accession>A0AA36IJY8</accession>
<protein>
    <recommendedName>
        <fullName evidence="13">Hexose transporter 1</fullName>
    </recommendedName>
</protein>
<evidence type="ECO:0000256" key="9">
    <source>
        <dbReference type="ARBA" id="ARBA00044656"/>
    </source>
</evidence>
<dbReference type="PRINTS" id="PR00171">
    <property type="entry name" value="SUGRTRNSPORT"/>
</dbReference>
<evidence type="ECO:0000313" key="17">
    <source>
        <dbReference type="Proteomes" id="UP001178507"/>
    </source>
</evidence>
<comment type="catalytic activity">
    <reaction evidence="10">
        <text>D-mannose(out) = D-mannose(in)</text>
        <dbReference type="Rhea" id="RHEA:78391"/>
        <dbReference type="ChEBI" id="CHEBI:4208"/>
    </reaction>
    <physiologicalReaction direction="left-to-right" evidence="10">
        <dbReference type="Rhea" id="RHEA:78392"/>
    </physiologicalReaction>
</comment>
<evidence type="ECO:0000256" key="3">
    <source>
        <dbReference type="ARBA" id="ARBA00011738"/>
    </source>
</evidence>
<dbReference type="InterPro" id="IPR020846">
    <property type="entry name" value="MFS_dom"/>
</dbReference>
<evidence type="ECO:0000256" key="7">
    <source>
        <dbReference type="ARBA" id="ARBA00044637"/>
    </source>
</evidence>
<evidence type="ECO:0000256" key="6">
    <source>
        <dbReference type="ARBA" id="ARBA00023136"/>
    </source>
</evidence>
<reference evidence="16" key="1">
    <citation type="submission" date="2023-08" db="EMBL/GenBank/DDBJ databases">
        <authorList>
            <person name="Chen Y."/>
            <person name="Shah S."/>
            <person name="Dougan E. K."/>
            <person name="Thang M."/>
            <person name="Chan C."/>
        </authorList>
    </citation>
    <scope>NUCLEOTIDE SEQUENCE</scope>
</reference>
<comment type="catalytic activity">
    <reaction evidence="8">
        <text>D-glucose(out) = D-glucose(in)</text>
        <dbReference type="Rhea" id="RHEA:60376"/>
        <dbReference type="ChEBI" id="CHEBI:4167"/>
    </reaction>
    <physiologicalReaction direction="left-to-right" evidence="8">
        <dbReference type="Rhea" id="RHEA:60377"/>
    </physiologicalReaction>
</comment>
<dbReference type="InterPro" id="IPR036259">
    <property type="entry name" value="MFS_trans_sf"/>
</dbReference>
<keyword evidence="6 14" id="KW-0472">Membrane</keyword>
<comment type="catalytic activity">
    <reaction evidence="9">
        <text>D-xylose(out) = D-xylose(in)</text>
        <dbReference type="Rhea" id="RHEA:78427"/>
        <dbReference type="ChEBI" id="CHEBI:53455"/>
    </reaction>
    <physiologicalReaction direction="left-to-right" evidence="9">
        <dbReference type="Rhea" id="RHEA:78428"/>
    </physiologicalReaction>
</comment>
<evidence type="ECO:0000256" key="12">
    <source>
        <dbReference type="ARBA" id="ARBA00044710"/>
    </source>
</evidence>
<evidence type="ECO:0000256" key="1">
    <source>
        <dbReference type="ARBA" id="ARBA00004141"/>
    </source>
</evidence>
<gene>
    <name evidence="16" type="ORF">EVOR1521_LOCUS13767</name>
</gene>
<sequence>GLFALGASFMPQSPRWLVSRRRYKDALDTLRQIRGKNEDVRHELARCYKEFRRERATGKPTYIEFFTGANGKVLLIGVVLQLLQQLCGLNLFMYYGPTVFKKIFHAQRASFLFSALSGIVNFVSTFPALCLVDRVGRMTLLFFSASGMAICCIVLAVVGHACFKDDSVQCGDAAKYAMAGAIFFNIFNFAYGWGPVVWIYCSEIFPLKYKTKANGLTTDANWVGNFLIGFAPPWLIANLGFKTFWIFAAINIIGAIMSRMLPETRGKSLEDIQLMFHAWFHGKEIPPEMLCGEEDDSESESAELGSSS</sequence>
<comment type="subunit">
    <text evidence="3">Homodimer.</text>
</comment>
<dbReference type="AlphaFoldDB" id="A0AA36IJY8"/>
<proteinExistence type="inferred from homology"/>
<dbReference type="Proteomes" id="UP001178507">
    <property type="component" value="Unassembled WGS sequence"/>
</dbReference>
<evidence type="ECO:0000256" key="10">
    <source>
        <dbReference type="ARBA" id="ARBA00044662"/>
    </source>
</evidence>
<feature type="transmembrane region" description="Helical" evidence="14">
    <location>
        <begin position="73"/>
        <end position="97"/>
    </location>
</feature>
<evidence type="ECO:0000256" key="8">
    <source>
        <dbReference type="ARBA" id="ARBA00044648"/>
    </source>
</evidence>
<dbReference type="InterPro" id="IPR005828">
    <property type="entry name" value="MFS_sugar_transport-like"/>
</dbReference>
<keyword evidence="4 14" id="KW-0812">Transmembrane</keyword>
<evidence type="ECO:0000256" key="5">
    <source>
        <dbReference type="ARBA" id="ARBA00022989"/>
    </source>
</evidence>
<dbReference type="Gene3D" id="1.20.1250.20">
    <property type="entry name" value="MFS general substrate transporter like domains"/>
    <property type="match status" value="1"/>
</dbReference>
<feature type="transmembrane region" description="Helical" evidence="14">
    <location>
        <begin position="139"/>
        <end position="158"/>
    </location>
</feature>
<dbReference type="Pfam" id="PF00083">
    <property type="entry name" value="Sugar_tr"/>
    <property type="match status" value="1"/>
</dbReference>
<dbReference type="InterPro" id="IPR003663">
    <property type="entry name" value="Sugar/inositol_transpt"/>
</dbReference>
<comment type="catalytic activity">
    <reaction evidence="7">
        <text>D-galactose(in) = D-galactose(out)</text>
        <dbReference type="Rhea" id="RHEA:34915"/>
        <dbReference type="ChEBI" id="CHEBI:4139"/>
    </reaction>
    <physiologicalReaction direction="right-to-left" evidence="7">
        <dbReference type="Rhea" id="RHEA:34917"/>
    </physiologicalReaction>
</comment>
<evidence type="ECO:0000256" key="11">
    <source>
        <dbReference type="ARBA" id="ARBA00044668"/>
    </source>
</evidence>
<evidence type="ECO:0000259" key="15">
    <source>
        <dbReference type="PROSITE" id="PS50850"/>
    </source>
</evidence>
<dbReference type="GO" id="GO:0005351">
    <property type="term" value="F:carbohydrate:proton symporter activity"/>
    <property type="evidence" value="ECO:0007669"/>
    <property type="project" value="TreeGrafter"/>
</dbReference>
<comment type="catalytic activity">
    <reaction evidence="12">
        <text>D-fructose(out) = D-fructose(in)</text>
        <dbReference type="Rhea" id="RHEA:60372"/>
        <dbReference type="ChEBI" id="CHEBI:37721"/>
    </reaction>
    <physiologicalReaction direction="left-to-right" evidence="12">
        <dbReference type="Rhea" id="RHEA:60373"/>
    </physiologicalReaction>
</comment>
<evidence type="ECO:0000256" key="2">
    <source>
        <dbReference type="ARBA" id="ARBA00010992"/>
    </source>
</evidence>
<feature type="transmembrane region" description="Helical" evidence="14">
    <location>
        <begin position="243"/>
        <end position="261"/>
    </location>
</feature>
<keyword evidence="17" id="KW-1185">Reference proteome</keyword>
<feature type="domain" description="Major facilitator superfamily (MFS) profile" evidence="15">
    <location>
        <begin position="1"/>
        <end position="266"/>
    </location>
</feature>
<feature type="transmembrane region" description="Helical" evidence="14">
    <location>
        <begin position="178"/>
        <end position="200"/>
    </location>
</feature>
<comment type="catalytic activity">
    <reaction evidence="11">
        <text>D-glucosamine(out) = D-glucosamine(in)</text>
        <dbReference type="Rhea" id="RHEA:78423"/>
        <dbReference type="ChEBI" id="CHEBI:58723"/>
    </reaction>
    <physiologicalReaction direction="left-to-right" evidence="11">
        <dbReference type="Rhea" id="RHEA:78424"/>
    </physiologicalReaction>
</comment>
<dbReference type="PANTHER" id="PTHR48022:SF2">
    <property type="entry name" value="PLASTIDIC GLUCOSE TRANSPORTER 4"/>
    <property type="match status" value="1"/>
</dbReference>
<comment type="similarity">
    <text evidence="2">Belongs to the major facilitator superfamily. Sugar transporter (TC 2.A.1.1) family.</text>
</comment>
<keyword evidence="5 14" id="KW-1133">Transmembrane helix</keyword>
<comment type="subcellular location">
    <subcellularLocation>
        <location evidence="1">Membrane</location>
        <topology evidence="1">Multi-pass membrane protein</topology>
    </subcellularLocation>
</comment>
<dbReference type="SUPFAM" id="SSF103473">
    <property type="entry name" value="MFS general substrate transporter"/>
    <property type="match status" value="1"/>
</dbReference>
<evidence type="ECO:0000256" key="14">
    <source>
        <dbReference type="SAM" id="Phobius"/>
    </source>
</evidence>
<feature type="non-terminal residue" evidence="16">
    <location>
        <position position="308"/>
    </location>
</feature>
<comment type="caution">
    <text evidence="16">The sequence shown here is derived from an EMBL/GenBank/DDBJ whole genome shotgun (WGS) entry which is preliminary data.</text>
</comment>
<dbReference type="PROSITE" id="PS50850">
    <property type="entry name" value="MFS"/>
    <property type="match status" value="1"/>
</dbReference>
<dbReference type="InterPro" id="IPR050360">
    <property type="entry name" value="MFS_Sugar_Transporters"/>
</dbReference>
<evidence type="ECO:0000313" key="16">
    <source>
        <dbReference type="EMBL" id="CAJ1387762.1"/>
    </source>
</evidence>
<dbReference type="GO" id="GO:0016020">
    <property type="term" value="C:membrane"/>
    <property type="evidence" value="ECO:0007669"/>
    <property type="project" value="UniProtKB-SubCell"/>
</dbReference>
<name>A0AA36IJY8_9DINO</name>
<feature type="transmembrane region" description="Helical" evidence="14">
    <location>
        <begin position="109"/>
        <end position="132"/>
    </location>
</feature>
<evidence type="ECO:0000256" key="13">
    <source>
        <dbReference type="ARBA" id="ARBA00044780"/>
    </source>
</evidence>
<organism evidence="16 17">
    <name type="scientific">Effrenium voratum</name>
    <dbReference type="NCBI Taxonomy" id="2562239"/>
    <lineage>
        <taxon>Eukaryota</taxon>
        <taxon>Sar</taxon>
        <taxon>Alveolata</taxon>
        <taxon>Dinophyceae</taxon>
        <taxon>Suessiales</taxon>
        <taxon>Symbiodiniaceae</taxon>
        <taxon>Effrenium</taxon>
    </lineage>
</organism>
<dbReference type="EMBL" id="CAUJNA010001567">
    <property type="protein sequence ID" value="CAJ1387762.1"/>
    <property type="molecule type" value="Genomic_DNA"/>
</dbReference>